<dbReference type="RefSeq" id="WP_107010991.1">
    <property type="nucleotide sequence ID" value="NZ_CP028136.1"/>
</dbReference>
<gene>
    <name evidence="2" type="ORF">C7S20_02450</name>
</gene>
<dbReference type="InterPro" id="IPR005625">
    <property type="entry name" value="PepSY-ass_TM"/>
</dbReference>
<dbReference type="PANTHER" id="PTHR34219:SF1">
    <property type="entry name" value="PEPSY DOMAIN-CONTAINING PROTEIN"/>
    <property type="match status" value="1"/>
</dbReference>
<dbReference type="PANTHER" id="PTHR34219">
    <property type="entry name" value="IRON-REGULATED INNER MEMBRANE PROTEIN-RELATED"/>
    <property type="match status" value="1"/>
</dbReference>
<keyword evidence="1" id="KW-0812">Transmembrane</keyword>
<evidence type="ECO:0000256" key="1">
    <source>
        <dbReference type="SAM" id="Phobius"/>
    </source>
</evidence>
<evidence type="ECO:0000313" key="2">
    <source>
        <dbReference type="EMBL" id="AVR44213.1"/>
    </source>
</evidence>
<feature type="transmembrane region" description="Helical" evidence="1">
    <location>
        <begin position="193"/>
        <end position="213"/>
    </location>
</feature>
<sequence>MKNKKLNSWLWRWHVIAGLISLPFVLILSITGGIYLFKDNYEAPHLAKINQIKEVKGQPLSFQKQWEVVQKKSSKKPDEIILNKNNVQATRFASGQFATKSTLYLNPYSGDILAQIREKDSKMFKVRKLHGELLMGKFGTKIVELIACWLIVLIITGIYVWWPKKKWSLKGVFLIRKKEGRRNFFRDLHAVTAFWFSVLLLMILMGGLPWTDVFGDYFKWMQKVTHTGYPVTWQATNVHSKSFGIETIPLDSVIGIAKGMDLKGEIHIGLPYKKTDVFTVSNTVGDPHYLEIHHLDQFSGKEIVSHDWNDIGVLMRGRLWFMAFHQGQFGPWNKYLMLLTAIALFTLSLSAFLSYYLRDKKGWGIPKVPKNFTVGKVVIGLIILLSLLLPLFGLSVLLIIVFHYGKKLSANKIS</sequence>
<feature type="transmembrane region" description="Helical" evidence="1">
    <location>
        <begin position="142"/>
        <end position="162"/>
    </location>
</feature>
<dbReference type="EMBL" id="CP028136">
    <property type="protein sequence ID" value="AVR44213.1"/>
    <property type="molecule type" value="Genomic_DNA"/>
</dbReference>
<keyword evidence="1" id="KW-0472">Membrane</keyword>
<accession>A0A2R3Z1S4</accession>
<dbReference type="OrthoDB" id="111691at2"/>
<feature type="transmembrane region" description="Helical" evidence="1">
    <location>
        <begin position="12"/>
        <end position="37"/>
    </location>
</feature>
<dbReference type="KEGG" id="grs:C7S20_02450"/>
<evidence type="ECO:0000313" key="3">
    <source>
        <dbReference type="Proteomes" id="UP000241507"/>
    </source>
</evidence>
<feature type="transmembrane region" description="Helical" evidence="1">
    <location>
        <begin position="335"/>
        <end position="357"/>
    </location>
</feature>
<dbReference type="Proteomes" id="UP000241507">
    <property type="component" value="Chromosome"/>
</dbReference>
<keyword evidence="3" id="KW-1185">Reference proteome</keyword>
<reference evidence="3" key="1">
    <citation type="submission" date="2018-03" db="EMBL/GenBank/DDBJ databases">
        <title>Gramella fulva sp. nov., isolated from a dry surface of tidal flat.</title>
        <authorList>
            <person name="Hwang S.H."/>
            <person name="Hwang W.M."/>
            <person name="Kang K."/>
            <person name="Ahn T.-Y."/>
        </authorList>
    </citation>
    <scope>NUCLEOTIDE SEQUENCE [LARGE SCALE GENOMIC DNA]</scope>
    <source>
        <strain evidence="3">SH35</strain>
    </source>
</reference>
<name>A0A2R3Z1S4_9FLAO</name>
<proteinExistence type="predicted"/>
<dbReference type="AlphaFoldDB" id="A0A2R3Z1S4"/>
<feature type="transmembrane region" description="Helical" evidence="1">
    <location>
        <begin position="377"/>
        <end position="404"/>
    </location>
</feature>
<protein>
    <submittedName>
        <fullName evidence="2">PepSY domain-containing protein</fullName>
    </submittedName>
</protein>
<keyword evidence="1" id="KW-1133">Transmembrane helix</keyword>
<organism evidence="2 3">
    <name type="scientific">Christiangramia fulva</name>
    <dbReference type="NCBI Taxonomy" id="2126553"/>
    <lineage>
        <taxon>Bacteria</taxon>
        <taxon>Pseudomonadati</taxon>
        <taxon>Bacteroidota</taxon>
        <taxon>Flavobacteriia</taxon>
        <taxon>Flavobacteriales</taxon>
        <taxon>Flavobacteriaceae</taxon>
        <taxon>Christiangramia</taxon>
    </lineage>
</organism>
<dbReference type="Pfam" id="PF03929">
    <property type="entry name" value="PepSY_TM"/>
    <property type="match status" value="1"/>
</dbReference>